<organism evidence="6 7">
    <name type="scientific">Pipistrellus kuhlii</name>
    <name type="common">Kuhl's pipistrelle</name>
    <dbReference type="NCBI Taxonomy" id="59472"/>
    <lineage>
        <taxon>Eukaryota</taxon>
        <taxon>Metazoa</taxon>
        <taxon>Chordata</taxon>
        <taxon>Craniata</taxon>
        <taxon>Vertebrata</taxon>
        <taxon>Euteleostomi</taxon>
        <taxon>Mammalia</taxon>
        <taxon>Eutheria</taxon>
        <taxon>Laurasiatheria</taxon>
        <taxon>Chiroptera</taxon>
        <taxon>Yangochiroptera</taxon>
        <taxon>Vespertilionidae</taxon>
        <taxon>Pipistrellus</taxon>
    </lineage>
</organism>
<feature type="compositionally biased region" description="Polar residues" evidence="5">
    <location>
        <begin position="1"/>
        <end position="10"/>
    </location>
</feature>
<sequence>MLSGTSSQAQGPDPGSRRPDGHGSLTESSAQAPRKGACREDPPNHRPSPAGNREDQTPGPSWAPGREETRARPGQPGTSKPPSTGCEPASGPLARLSRRREARLPFSRFLDEVTVQVLDPGTLEAFCGPRGRGPEPSPGERGPGFVQEPLPGAAASETARAPSPPPSSEVPAEAAGSPGASLAVETSGTHVGSGEQGGLAASPWQPPSRASAADMDKLRVLQEQKSELRKRLTYTTNRLQRLESEFGSTRSYLEVELRRAQEELEKVTLKLRRIQTNYMSLQRINQELEQKLNSLGKHYDEEKRALSHEILALNNHLLDARLTIDKLLEDNELYRKDCNLAAQLLQCRETFDRVQKVSELPVEFQERLSLHLEKHGCSLPTSQYRSGSVPLCVIAKVLEKPEPSSVSSPMSLSVSVSEASTRDLAFREGMPKSSLLPPYKEDTYCSDSALFCLEESRRERDRRPSVDAVASSMSFLQTQNSTDSAAGEEEAGAAAAYPEAYREAYPEEYRRQAYQAEGYQGEAYRGEAYRGKSYQDEAYRGKSYQAEAYRGKSYQDEAYRGKSYQDEAYRGKSYQDEAYRGKSYQDEAYRGKSYQDEAYRGESFQDEAYRGESFQDEAYRGKSYQDEAYRGKSYQDEAYRGESFPGFTTSLPTSSSYSSFSVTSEERERGEASTLTASQRAAYLGGCDQLFQRPQPPTYQSSRPYAKASTALLQTPVPPEYELETTFPSYQAEPFSQQAVPKTSAAAHLWGQRAKSPASRLPKGEARSRRDQWRPVHMEDLGAHAFPAPSKRPAPRSSSQRYYSRGTSANLPPRRSGPLYANYKANNLGEDSFSHGHQAESCFLGAHGSAKPMPGYAASEDEGERERPLGQLSGVASPEPDSLFGSRESFEPSSMEGSPEMHRAARRNPQAALPRSRSAGGLSRKDSLTKAQLYGTLLN</sequence>
<feature type="coiled-coil region" evidence="4">
    <location>
        <begin position="225"/>
        <end position="305"/>
    </location>
</feature>
<proteinExistence type="predicted"/>
<keyword evidence="6" id="KW-0808">Transferase</keyword>
<dbReference type="GO" id="GO:0045202">
    <property type="term" value="C:synapse"/>
    <property type="evidence" value="ECO:0007669"/>
    <property type="project" value="TreeGrafter"/>
</dbReference>
<feature type="compositionally biased region" description="Low complexity" evidence="5">
    <location>
        <begin position="648"/>
        <end position="663"/>
    </location>
</feature>
<keyword evidence="4" id="KW-0175">Coiled coil</keyword>
<dbReference type="GO" id="GO:0016301">
    <property type="term" value="F:kinase activity"/>
    <property type="evidence" value="ECO:0007669"/>
    <property type="project" value="UniProtKB-KW"/>
</dbReference>
<dbReference type="GO" id="GO:0016020">
    <property type="term" value="C:membrane"/>
    <property type="evidence" value="ECO:0007669"/>
    <property type="project" value="UniProtKB-SubCell"/>
</dbReference>
<gene>
    <name evidence="6" type="ORF">mPipKuh1_001427</name>
</gene>
<keyword evidence="2" id="KW-0597">Phosphoprotein</keyword>
<dbReference type="PANTHER" id="PTHR28664">
    <property type="entry name" value="TIGHT JUNCTION-ASSOCIATED PROTEIN 1"/>
    <property type="match status" value="1"/>
</dbReference>
<feature type="compositionally biased region" description="Polar residues" evidence="5">
    <location>
        <begin position="800"/>
        <end position="810"/>
    </location>
</feature>
<evidence type="ECO:0000256" key="3">
    <source>
        <dbReference type="ARBA" id="ARBA00023136"/>
    </source>
</evidence>
<reference evidence="6 7" key="1">
    <citation type="journal article" date="2020" name="Nature">
        <title>Six reference-quality genomes reveal evolution of bat adaptations.</title>
        <authorList>
            <person name="Jebb D."/>
            <person name="Huang Z."/>
            <person name="Pippel M."/>
            <person name="Hughes G.M."/>
            <person name="Lavrichenko K."/>
            <person name="Devanna P."/>
            <person name="Winkler S."/>
            <person name="Jermiin L.S."/>
            <person name="Skirmuntt E.C."/>
            <person name="Katzourakis A."/>
            <person name="Burkitt-Gray L."/>
            <person name="Ray D.A."/>
            <person name="Sullivan K.A.M."/>
            <person name="Roscito J.G."/>
            <person name="Kirilenko B.M."/>
            <person name="Davalos L.M."/>
            <person name="Corthals A.P."/>
            <person name="Power M.L."/>
            <person name="Jones G."/>
            <person name="Ransome R.D."/>
            <person name="Dechmann D.K.N."/>
            <person name="Locatelli A.G."/>
            <person name="Puechmaille S.J."/>
            <person name="Fedrigo O."/>
            <person name="Jarvis E.D."/>
            <person name="Hiller M."/>
            <person name="Vernes S.C."/>
            <person name="Myers E.W."/>
            <person name="Teeling E.C."/>
        </authorList>
    </citation>
    <scope>NUCLEOTIDE SEQUENCE [LARGE SCALE GENOMIC DNA]</scope>
    <source>
        <strain evidence="6">MPipKuh1</strain>
        <tissue evidence="6">Flight muscle</tissue>
    </source>
</reference>
<dbReference type="PANTHER" id="PTHR28664:SF2">
    <property type="entry name" value="BRAIN-ENRICHED GUANYLATE KINASE-ASSOCIATED PROTEIN"/>
    <property type="match status" value="1"/>
</dbReference>
<feature type="compositionally biased region" description="Low complexity" evidence="5">
    <location>
        <begin position="169"/>
        <end position="178"/>
    </location>
</feature>
<evidence type="ECO:0000256" key="1">
    <source>
        <dbReference type="ARBA" id="ARBA00004170"/>
    </source>
</evidence>
<comment type="subcellular location">
    <subcellularLocation>
        <location evidence="1">Membrane</location>
        <topology evidence="1">Peripheral membrane protein</topology>
    </subcellularLocation>
</comment>
<dbReference type="Proteomes" id="UP000558488">
    <property type="component" value="Unassembled WGS sequence"/>
</dbReference>
<feature type="compositionally biased region" description="Low complexity" evidence="5">
    <location>
        <begin position="787"/>
        <end position="799"/>
    </location>
</feature>
<accession>A0A7J7SG36</accession>
<evidence type="ECO:0000256" key="4">
    <source>
        <dbReference type="SAM" id="Coils"/>
    </source>
</evidence>
<evidence type="ECO:0000313" key="6">
    <source>
        <dbReference type="EMBL" id="KAF6287195.1"/>
    </source>
</evidence>
<comment type="caution">
    <text evidence="6">The sequence shown here is derived from an EMBL/GenBank/DDBJ whole genome shotgun (WGS) entry which is preliminary data.</text>
</comment>
<evidence type="ECO:0000256" key="2">
    <source>
        <dbReference type="ARBA" id="ARBA00022553"/>
    </source>
</evidence>
<keyword evidence="3" id="KW-0472">Membrane</keyword>
<feature type="region of interest" description="Disordered" evidence="5">
    <location>
        <begin position="1"/>
        <end position="216"/>
    </location>
</feature>
<feature type="region of interest" description="Disordered" evidence="5">
    <location>
        <begin position="852"/>
        <end position="939"/>
    </location>
</feature>
<evidence type="ECO:0000313" key="7">
    <source>
        <dbReference type="Proteomes" id="UP000558488"/>
    </source>
</evidence>
<protein>
    <submittedName>
        <fullName evidence="6">Brain enriched guanylate kinase associated</fullName>
    </submittedName>
</protein>
<evidence type="ECO:0000256" key="5">
    <source>
        <dbReference type="SAM" id="MobiDB-lite"/>
    </source>
</evidence>
<feature type="region of interest" description="Disordered" evidence="5">
    <location>
        <begin position="644"/>
        <end position="676"/>
    </location>
</feature>
<feature type="region of interest" description="Disordered" evidence="5">
    <location>
        <begin position="743"/>
        <end position="823"/>
    </location>
</feature>
<keyword evidence="7" id="KW-1185">Reference proteome</keyword>
<dbReference type="AlphaFoldDB" id="A0A7J7SG36"/>
<keyword evidence="6" id="KW-0418">Kinase</keyword>
<name>A0A7J7SG36_PIPKU</name>
<feature type="compositionally biased region" description="Basic and acidic residues" evidence="5">
    <location>
        <begin position="762"/>
        <end position="782"/>
    </location>
</feature>
<dbReference type="InterPro" id="IPR043441">
    <property type="entry name" value="Tjap1/BEGAIN"/>
</dbReference>
<dbReference type="EMBL" id="JACAGB010000041">
    <property type="protein sequence ID" value="KAF6287195.1"/>
    <property type="molecule type" value="Genomic_DNA"/>
</dbReference>
<feature type="compositionally biased region" description="Low complexity" evidence="5">
    <location>
        <begin position="151"/>
        <end position="161"/>
    </location>
</feature>